<dbReference type="InterPro" id="IPR011992">
    <property type="entry name" value="EF-hand-dom_pair"/>
</dbReference>
<reference evidence="4" key="1">
    <citation type="journal article" date="2023" name="Mol. Biol. Evol.">
        <title>Third-Generation Sequencing Reveals the Adaptive Role of the Epigenome in Three Deep-Sea Polychaetes.</title>
        <authorList>
            <person name="Perez M."/>
            <person name="Aroh O."/>
            <person name="Sun Y."/>
            <person name="Lan Y."/>
            <person name="Juniper S.K."/>
            <person name="Young C.R."/>
            <person name="Angers B."/>
            <person name="Qian P.Y."/>
        </authorList>
    </citation>
    <scope>NUCLEOTIDE SEQUENCE</scope>
    <source>
        <strain evidence="4">R07B-5</strain>
    </source>
</reference>
<proteinExistence type="predicted"/>
<name>A0AAD9KN58_RIDPI</name>
<keyword evidence="1" id="KW-0106">Calcium</keyword>
<dbReference type="InterPro" id="IPR057461">
    <property type="entry name" value="CAYP2_PH"/>
</dbReference>
<dbReference type="AlphaFoldDB" id="A0AAD9KN58"/>
<comment type="caution">
    <text evidence="4">The sequence shown here is derived from an EMBL/GenBank/DDBJ whole genome shotgun (WGS) entry which is preliminary data.</text>
</comment>
<dbReference type="EMBL" id="JAODUO010000870">
    <property type="protein sequence ID" value="KAK2173503.1"/>
    <property type="molecule type" value="Genomic_DNA"/>
</dbReference>
<dbReference type="Gene3D" id="1.10.238.10">
    <property type="entry name" value="EF-hand"/>
    <property type="match status" value="1"/>
</dbReference>
<accession>A0AAD9KN58</accession>
<dbReference type="InterPro" id="IPR018247">
    <property type="entry name" value="EF_Hand_1_Ca_BS"/>
</dbReference>
<dbReference type="GO" id="GO:0005509">
    <property type="term" value="F:calcium ion binding"/>
    <property type="evidence" value="ECO:0007669"/>
    <property type="project" value="InterPro"/>
</dbReference>
<feature type="compositionally biased region" description="Polar residues" evidence="2">
    <location>
        <begin position="1"/>
        <end position="12"/>
    </location>
</feature>
<dbReference type="Pfam" id="PF25348">
    <property type="entry name" value="PH_CAYP2"/>
    <property type="match status" value="1"/>
</dbReference>
<feature type="region of interest" description="Disordered" evidence="2">
    <location>
        <begin position="1"/>
        <end position="121"/>
    </location>
</feature>
<keyword evidence="5" id="KW-1185">Reference proteome</keyword>
<sequence>MPNSQRATSSVALKTVQDLLVDPPSAFDEIMPENRPTSTRQPPLEGSPDHDQGAAGEGRLPVRTQHRSAAKTEYEQNREVQLGWTAAYSKKMSQAPNQNEDAPAYGQGPAGEGRPTGRAERRHVGWTPNSVKMSPPSGNPMNCSPIPQDDALSSTYHSKLTNKVTEDLSGTDMMPIEERLARIQLKSLRPPPTPPSPYRMGRLHQPNGGKHVLETPWDLLPDESSKKPHPQRSSGTVSKEAMDQKMLDLTEMMRASDEGKDDSLLVHLNQSWVDPAYSALQQQKKRSKEDMQSNKVRHIVEEVIMVDQLSRSPISSPEQSTYPMNNVEPIYRPGMKRGTIRTLHESSVSVPGICTEKVLTKGKVYFSARILTRNGRDAIREITGFYFTVDNSLTLYEHREFSSKSNVTALPFIKRRVYSHLRGCRKGTPYTITDIVQGNNLEIKTEDQPVPDSMKEKPYVTFRITEVDNEAKSKILLDGLPAISRDEMWKRLHLPPSEGVALSLSDCPRVTDLIQNQIRYCGVRIWRNMDKVMRKMDTDNTGYLTKYELEKILAMFNIEVPSQMFNNLWSFVDEENTGKDGV</sequence>
<feature type="compositionally biased region" description="Polar residues" evidence="2">
    <location>
        <begin position="91"/>
        <end position="100"/>
    </location>
</feature>
<dbReference type="InterPro" id="IPR002048">
    <property type="entry name" value="EF_hand_dom"/>
</dbReference>
<evidence type="ECO:0000256" key="1">
    <source>
        <dbReference type="ARBA" id="ARBA00022837"/>
    </source>
</evidence>
<dbReference type="PROSITE" id="PS50222">
    <property type="entry name" value="EF_HAND_2"/>
    <property type="match status" value="1"/>
</dbReference>
<evidence type="ECO:0000256" key="2">
    <source>
        <dbReference type="SAM" id="MobiDB-lite"/>
    </source>
</evidence>
<evidence type="ECO:0000259" key="3">
    <source>
        <dbReference type="PROSITE" id="PS50222"/>
    </source>
</evidence>
<feature type="region of interest" description="Disordered" evidence="2">
    <location>
        <begin position="215"/>
        <end position="243"/>
    </location>
</feature>
<gene>
    <name evidence="4" type="ORF">NP493_871g00041</name>
</gene>
<organism evidence="4 5">
    <name type="scientific">Ridgeia piscesae</name>
    <name type="common">Tubeworm</name>
    <dbReference type="NCBI Taxonomy" id="27915"/>
    <lineage>
        <taxon>Eukaryota</taxon>
        <taxon>Metazoa</taxon>
        <taxon>Spiralia</taxon>
        <taxon>Lophotrochozoa</taxon>
        <taxon>Annelida</taxon>
        <taxon>Polychaeta</taxon>
        <taxon>Sedentaria</taxon>
        <taxon>Canalipalpata</taxon>
        <taxon>Sabellida</taxon>
        <taxon>Siboglinidae</taxon>
        <taxon>Ridgeia</taxon>
    </lineage>
</organism>
<dbReference type="SUPFAM" id="SSF47473">
    <property type="entry name" value="EF-hand"/>
    <property type="match status" value="1"/>
</dbReference>
<evidence type="ECO:0000313" key="5">
    <source>
        <dbReference type="Proteomes" id="UP001209878"/>
    </source>
</evidence>
<dbReference type="Proteomes" id="UP001209878">
    <property type="component" value="Unassembled WGS sequence"/>
</dbReference>
<evidence type="ECO:0000313" key="4">
    <source>
        <dbReference type="EMBL" id="KAK2173503.1"/>
    </source>
</evidence>
<protein>
    <recommendedName>
        <fullName evidence="3">EF-hand domain-containing protein</fullName>
    </recommendedName>
</protein>
<dbReference type="PROSITE" id="PS00018">
    <property type="entry name" value="EF_HAND_1"/>
    <property type="match status" value="1"/>
</dbReference>
<feature type="domain" description="EF-hand" evidence="3">
    <location>
        <begin position="524"/>
        <end position="559"/>
    </location>
</feature>